<evidence type="ECO:0000256" key="1">
    <source>
        <dbReference type="ARBA" id="ARBA00005422"/>
    </source>
</evidence>
<evidence type="ECO:0000256" key="5">
    <source>
        <dbReference type="PIRNR" id="PIRNR037511"/>
    </source>
</evidence>
<dbReference type="GO" id="GO:0003743">
    <property type="term" value="F:translation initiation factor activity"/>
    <property type="evidence" value="ECO:0007669"/>
    <property type="project" value="UniProtKB-UniRule"/>
</dbReference>
<dbReference type="InterPro" id="IPR005872">
    <property type="entry name" value="SUI1_arc_bac"/>
</dbReference>
<dbReference type="InterPro" id="IPR022851">
    <property type="entry name" value="SUI1_arc"/>
</dbReference>
<dbReference type="FunFam" id="3.30.780.10:FF:000006">
    <property type="entry name" value="Protein translation factor SUI1 homolog"/>
    <property type="match status" value="1"/>
</dbReference>
<dbReference type="STRING" id="644295.Metev_2168"/>
<keyword evidence="2 4" id="KW-0810">Translation regulation</keyword>
<evidence type="ECO:0000313" key="7">
    <source>
        <dbReference type="EMBL" id="ADI74994.1"/>
    </source>
</evidence>
<keyword evidence="3 4" id="KW-0648">Protein biosynthesis</keyword>
<dbReference type="GO" id="GO:0003729">
    <property type="term" value="F:mRNA binding"/>
    <property type="evidence" value="ECO:0007669"/>
    <property type="project" value="TreeGrafter"/>
</dbReference>
<dbReference type="RefSeq" id="WP_013195559.1">
    <property type="nucleotide sequence ID" value="NC_014253.1"/>
</dbReference>
<dbReference type="Proteomes" id="UP000000391">
    <property type="component" value="Chromosome"/>
</dbReference>
<organism evidence="7 8">
    <name type="scientific">Methanohalobium evestigatum (strain ATCC BAA-1072 / DSM 3721 / NBRC 107634 / OCM 161 / Z-7303)</name>
    <dbReference type="NCBI Taxonomy" id="644295"/>
    <lineage>
        <taxon>Archaea</taxon>
        <taxon>Methanobacteriati</taxon>
        <taxon>Methanobacteriota</taxon>
        <taxon>Stenosarchaea group</taxon>
        <taxon>Methanomicrobia</taxon>
        <taxon>Methanosarcinales</taxon>
        <taxon>Methanosarcinaceae</taxon>
        <taxon>Methanohalobium</taxon>
    </lineage>
</organism>
<dbReference type="GO" id="GO:0001731">
    <property type="term" value="P:formation of translation preinitiation complex"/>
    <property type="evidence" value="ECO:0007669"/>
    <property type="project" value="UniProtKB-UniRule"/>
</dbReference>
<dbReference type="EMBL" id="CP002069">
    <property type="protein sequence ID" value="ADI74994.1"/>
    <property type="molecule type" value="Genomic_DNA"/>
</dbReference>
<dbReference type="InterPro" id="IPR001950">
    <property type="entry name" value="SUI1"/>
</dbReference>
<evidence type="ECO:0000259" key="6">
    <source>
        <dbReference type="PROSITE" id="PS50296"/>
    </source>
</evidence>
<keyword evidence="7" id="KW-0396">Initiation factor</keyword>
<dbReference type="PIRSF" id="PIRSF037511">
    <property type="entry name" value="Transl_init_SUI1_pro"/>
    <property type="match status" value="1"/>
</dbReference>
<proteinExistence type="inferred from homology"/>
<dbReference type="InterPro" id="IPR050318">
    <property type="entry name" value="DENR/SUI1_TIF"/>
</dbReference>
<dbReference type="AlphaFoldDB" id="D7EAJ5"/>
<dbReference type="NCBIfam" id="TIGR01158">
    <property type="entry name" value="SUI1_rel"/>
    <property type="match status" value="1"/>
</dbReference>
<dbReference type="HOGENOM" id="CLU_082805_6_1_2"/>
<dbReference type="PANTHER" id="PTHR12789">
    <property type="entry name" value="DENSITY-REGULATED PROTEIN HOMOLOG"/>
    <property type="match status" value="1"/>
</dbReference>
<dbReference type="GO" id="GO:0002188">
    <property type="term" value="P:translation reinitiation"/>
    <property type="evidence" value="ECO:0007669"/>
    <property type="project" value="UniProtKB-UniRule"/>
</dbReference>
<dbReference type="KEGG" id="mev:Metev_2168"/>
<protein>
    <recommendedName>
        <fullName evidence="4 5">Protein translation factor SUI1 homolog</fullName>
    </recommendedName>
</protein>
<evidence type="ECO:0000313" key="8">
    <source>
        <dbReference type="Proteomes" id="UP000000391"/>
    </source>
</evidence>
<dbReference type="OrthoDB" id="11182at2157"/>
<dbReference type="PROSITE" id="PS50296">
    <property type="entry name" value="SUI1"/>
    <property type="match status" value="1"/>
</dbReference>
<dbReference type="NCBIfam" id="NF002096">
    <property type="entry name" value="PRK00939.1"/>
    <property type="match status" value="1"/>
</dbReference>
<dbReference type="GeneID" id="9347829"/>
<comment type="similarity">
    <text evidence="1 4 5">Belongs to the SUI1 family.</text>
</comment>
<evidence type="ECO:0000256" key="3">
    <source>
        <dbReference type="ARBA" id="ARBA00022917"/>
    </source>
</evidence>
<sequence>MSSEMCSVCGLPKELCICEEVAKEQQRITVKVNRRRYGKEVTIVEGLDANEIDLNELATYLKSKFACGGTVRGNAIELQGNHRSRMKDVLVAKGFSPDQIKD</sequence>
<dbReference type="InterPro" id="IPR036877">
    <property type="entry name" value="SUI1_dom_sf"/>
</dbReference>
<evidence type="ECO:0000256" key="4">
    <source>
        <dbReference type="HAMAP-Rule" id="MF_00604"/>
    </source>
</evidence>
<accession>D7EAJ5</accession>
<dbReference type="PANTHER" id="PTHR12789:SF0">
    <property type="entry name" value="DENSITY-REGULATED PROTEIN"/>
    <property type="match status" value="1"/>
</dbReference>
<gene>
    <name evidence="7" type="ordered locus">Metev_2168</name>
</gene>
<dbReference type="Gene3D" id="3.30.780.10">
    <property type="entry name" value="SUI1-like domain"/>
    <property type="match status" value="1"/>
</dbReference>
<name>D7EAJ5_METEZ</name>
<dbReference type="HAMAP" id="MF_00604">
    <property type="entry name" value="SUI1"/>
    <property type="match status" value="1"/>
</dbReference>
<dbReference type="Pfam" id="PF01253">
    <property type="entry name" value="SUI1"/>
    <property type="match status" value="1"/>
</dbReference>
<dbReference type="CDD" id="cd11567">
    <property type="entry name" value="YciH_like"/>
    <property type="match status" value="1"/>
</dbReference>
<evidence type="ECO:0000256" key="2">
    <source>
        <dbReference type="ARBA" id="ARBA00022845"/>
    </source>
</evidence>
<reference evidence="7 8" key="1">
    <citation type="submission" date="2010-06" db="EMBL/GenBank/DDBJ databases">
        <title>Complete sequence chromosome of Methanohalobium evestigatum Z-7303.</title>
        <authorList>
            <consortium name="US DOE Joint Genome Institute"/>
            <person name="Lucas S."/>
            <person name="Copeland A."/>
            <person name="Lapidus A."/>
            <person name="Cheng J.-F."/>
            <person name="Bruce D."/>
            <person name="Goodwin L."/>
            <person name="Pitluck S."/>
            <person name="Saunders E."/>
            <person name="Detter J.C."/>
            <person name="Han C."/>
            <person name="Tapia R."/>
            <person name="Land M."/>
            <person name="Hauser L."/>
            <person name="Kyrpides N."/>
            <person name="Mikhailova N."/>
            <person name="Sieprawska-Lupa M."/>
            <person name="Whitman W.B."/>
            <person name="Anderson I."/>
            <person name="Woyke T."/>
        </authorList>
    </citation>
    <scope>NUCLEOTIDE SEQUENCE [LARGE SCALE GENOMIC DNA]</scope>
    <source>
        <strain evidence="8">ATCC BAA-1072 / DSM 3721 / NBRC 107634 / OCM 161 / Z-7303</strain>
    </source>
</reference>
<dbReference type="SUPFAM" id="SSF55159">
    <property type="entry name" value="eIF1-like"/>
    <property type="match status" value="1"/>
</dbReference>
<dbReference type="GO" id="GO:0006417">
    <property type="term" value="P:regulation of translation"/>
    <property type="evidence" value="ECO:0007669"/>
    <property type="project" value="UniProtKB-UniRule"/>
</dbReference>
<keyword evidence="8" id="KW-1185">Reference proteome</keyword>
<feature type="domain" description="SUI1" evidence="6">
    <location>
        <begin position="28"/>
        <end position="94"/>
    </location>
</feature>